<evidence type="ECO:0000256" key="9">
    <source>
        <dbReference type="ARBA" id="ARBA00070130"/>
    </source>
</evidence>
<dbReference type="Pfam" id="PF03849">
    <property type="entry name" value="Tfb2"/>
    <property type="match status" value="1"/>
</dbReference>
<sequence length="459" mass="52828">MSLSAPSSSLKCNDLHAYLKTLSPATLDQLYTHPATCLAVFRELPIISRHYIMRLMFVDQPVPQAVVSSWNEQKYVKEHLESLEALTALHIWADSSLPGGLPGWSLSVVFRKNIQIALLGGGQPWAVYSTLEKDKHGRDAQFLDRYAMERWECVLHFMVGCHTKEGISADAVRILLHAGLMKSEEEEGSAPLITMEGFQFLLMDTASQVWHFVLQYLDTLESRGLNLVECLTFLFQLSFLTLGKDYSTEGMSESLLVFLQHLREFGLVYQRKRRSGRFYPTRLAINLASGLKETNLRSYESGYIVVETNYRVYAYTDSQLQVALLALFCELMYRLPNLVVGVLTRESVRQALRSGITSNQIIKFLQMHAHPEAQKQSPVIPPTIMDQLRLWELERDRFNFREGVLYSQFISQSDFQLLRNYASDLGVLIWDNPSKRVMVVNRNGHDEVKRFWKRHRQDH</sequence>
<evidence type="ECO:0000256" key="5">
    <source>
        <dbReference type="ARBA" id="ARBA00023163"/>
    </source>
</evidence>
<proteinExistence type="evidence at transcript level"/>
<dbReference type="GO" id="GO:0005675">
    <property type="term" value="C:transcription factor TFIIH holo complex"/>
    <property type="evidence" value="ECO:0007669"/>
    <property type="project" value="TreeGrafter"/>
</dbReference>
<dbReference type="Pfam" id="PF18307">
    <property type="entry name" value="Tfb2_C"/>
    <property type="match status" value="1"/>
</dbReference>
<name>A0A0K8RIL9_IXORI</name>
<dbReference type="GO" id="GO:0000439">
    <property type="term" value="C:transcription factor TFIIH core complex"/>
    <property type="evidence" value="ECO:0007669"/>
    <property type="project" value="InterPro"/>
</dbReference>
<evidence type="ECO:0000256" key="3">
    <source>
        <dbReference type="ARBA" id="ARBA00022763"/>
    </source>
</evidence>
<dbReference type="Gene3D" id="3.30.70.2610">
    <property type="match status" value="1"/>
</dbReference>
<dbReference type="GO" id="GO:0006289">
    <property type="term" value="P:nucleotide-excision repair"/>
    <property type="evidence" value="ECO:0007669"/>
    <property type="project" value="InterPro"/>
</dbReference>
<comment type="function">
    <text evidence="10">Component of the general transcription and DNA repair factor IIH (TFIIH) core complex which is involved in general and transcription-coupled nucleotide excision repair (NER) of damaged DNA.</text>
</comment>
<feature type="domain" description="Transcription factor Tfb2 C-terminal" evidence="11">
    <location>
        <begin position="386"/>
        <end position="453"/>
    </location>
</feature>
<evidence type="ECO:0000256" key="7">
    <source>
        <dbReference type="ARBA" id="ARBA00023242"/>
    </source>
</evidence>
<accession>A0A0K8RIL9</accession>
<keyword evidence="7 10" id="KW-0539">Nucleus</keyword>
<protein>
    <recommendedName>
        <fullName evidence="9 10">General transcription factor IIH subunit 4</fullName>
    </recommendedName>
</protein>
<dbReference type="EMBL" id="GADI01002833">
    <property type="protein sequence ID" value="JAA70975.1"/>
    <property type="molecule type" value="mRNA"/>
</dbReference>
<dbReference type="AlphaFoldDB" id="A0A0K8RIL9"/>
<evidence type="ECO:0000256" key="10">
    <source>
        <dbReference type="RuleBase" id="RU364024"/>
    </source>
</evidence>
<evidence type="ECO:0000256" key="1">
    <source>
        <dbReference type="ARBA" id="ARBA00004123"/>
    </source>
</evidence>
<comment type="subunit">
    <text evidence="8">Component of the 7-subunit TFIIH core complex composed of XPB/ERCC3, XPD/ERCC2, GTF2H1, GTF2H2, GTF2H3, GTF2H4 and GTF2H5, which is active in NER. The core complex associates with the 3-subunit CDK-activating kinase (CAK) module composed of CCNH/cyclin H, CDK7 and MNAT1 to form the 10-subunit holoenzyme (holo-TFIIH) active in transcription. Part of TBP-based Pol II pre-initiation complex (PIC), in which Pol II core assembles with general transcription factors and other specific initiation factors including GTF2E1, GTF2E2, GTF2F1, GTF2F2, TCEA1, ERCC2, ERCC3, GTF2H2, GTF2H3, GTF2H4, GTF2H5, GTF2A1, GTF2A2, GTF2B and TBP; this large multi-subunit PIC complex mediates DNA unwinding and targets Pol II core to the transcription start site where the first phosphodiester bond forms.</text>
</comment>
<dbReference type="GO" id="GO:0006366">
    <property type="term" value="P:transcription by RNA polymerase II"/>
    <property type="evidence" value="ECO:0007669"/>
    <property type="project" value="UniProtKB-ARBA"/>
</dbReference>
<dbReference type="PANTHER" id="PTHR13152">
    <property type="entry name" value="TFIIH, POLYPEPTIDE 4"/>
    <property type="match status" value="1"/>
</dbReference>
<dbReference type="InterPro" id="IPR040662">
    <property type="entry name" value="Tfb2_C"/>
</dbReference>
<dbReference type="InterPro" id="IPR004598">
    <property type="entry name" value="TFIIH_p52/Tfb2"/>
</dbReference>
<keyword evidence="6 10" id="KW-0234">DNA repair</keyword>
<dbReference type="NCBIfam" id="TIGR00625">
    <property type="entry name" value="tfb2"/>
    <property type="match status" value="1"/>
</dbReference>
<keyword evidence="4 10" id="KW-0805">Transcription regulation</keyword>
<dbReference type="GO" id="GO:0003690">
    <property type="term" value="F:double-stranded DNA binding"/>
    <property type="evidence" value="ECO:0007669"/>
    <property type="project" value="TreeGrafter"/>
</dbReference>
<comment type="similarity">
    <text evidence="2 10">Belongs to the TFB2 family.</text>
</comment>
<evidence type="ECO:0000256" key="6">
    <source>
        <dbReference type="ARBA" id="ARBA00023204"/>
    </source>
</evidence>
<evidence type="ECO:0000256" key="4">
    <source>
        <dbReference type="ARBA" id="ARBA00023015"/>
    </source>
</evidence>
<dbReference type="PANTHER" id="PTHR13152:SF0">
    <property type="entry name" value="GENERAL TRANSCRIPTION FACTOR IIH SUBUNIT 4"/>
    <property type="match status" value="1"/>
</dbReference>
<evidence type="ECO:0000256" key="2">
    <source>
        <dbReference type="ARBA" id="ARBA00007132"/>
    </source>
</evidence>
<keyword evidence="5 10" id="KW-0804">Transcription</keyword>
<keyword evidence="3 10" id="KW-0227">DNA damage</keyword>
<dbReference type="FunFam" id="3.30.70.2610:FF:000001">
    <property type="entry name" value="General transcription factor IIH subunit 4"/>
    <property type="match status" value="1"/>
</dbReference>
<evidence type="ECO:0000313" key="12">
    <source>
        <dbReference type="EMBL" id="JAA70975.1"/>
    </source>
</evidence>
<reference evidence="12" key="1">
    <citation type="submission" date="2012-12" db="EMBL/GenBank/DDBJ databases">
        <title>Identification and characterization of a phenylalanine ammonia-lyase gene family in Isatis indigotica Fort.</title>
        <authorList>
            <person name="Liu Q."/>
            <person name="Chen J."/>
            <person name="Zhou X."/>
            <person name="Di P."/>
            <person name="Xiao Y."/>
            <person name="Xuan H."/>
            <person name="Zhang L."/>
            <person name="Chen W."/>
        </authorList>
    </citation>
    <scope>NUCLEOTIDE SEQUENCE</scope>
    <source>
        <tissue evidence="12">Salivary gland</tissue>
    </source>
</reference>
<evidence type="ECO:0000256" key="8">
    <source>
        <dbReference type="ARBA" id="ARBA00064576"/>
    </source>
</evidence>
<evidence type="ECO:0000259" key="11">
    <source>
        <dbReference type="Pfam" id="PF18307"/>
    </source>
</evidence>
<comment type="subcellular location">
    <subcellularLocation>
        <location evidence="1 10">Nucleus</location>
    </subcellularLocation>
</comment>
<dbReference type="GO" id="GO:0001671">
    <property type="term" value="F:ATPase activator activity"/>
    <property type="evidence" value="ECO:0007669"/>
    <property type="project" value="InterPro"/>
</dbReference>
<organism evidence="12">
    <name type="scientific">Ixodes ricinus</name>
    <name type="common">Common tick</name>
    <name type="synonym">Acarus ricinus</name>
    <dbReference type="NCBI Taxonomy" id="34613"/>
    <lineage>
        <taxon>Eukaryota</taxon>
        <taxon>Metazoa</taxon>
        <taxon>Ecdysozoa</taxon>
        <taxon>Arthropoda</taxon>
        <taxon>Chelicerata</taxon>
        <taxon>Arachnida</taxon>
        <taxon>Acari</taxon>
        <taxon>Parasitiformes</taxon>
        <taxon>Ixodida</taxon>
        <taxon>Ixodoidea</taxon>
        <taxon>Ixodidae</taxon>
        <taxon>Ixodinae</taxon>
        <taxon>Ixodes</taxon>
    </lineage>
</organism>